<evidence type="ECO:0008006" key="3">
    <source>
        <dbReference type="Google" id="ProtNLM"/>
    </source>
</evidence>
<keyword evidence="2" id="KW-1185">Reference proteome</keyword>
<name>A0A5K7Z7K7_9BACT</name>
<gene>
    <name evidence="1" type="ORF">DSCW_52130</name>
</gene>
<proteinExistence type="predicted"/>
<sequence>MWNTPTKDRLSKIPRLYETESIPLKDKLIHLHFFIGGCDWYVAEYDSDDLFWGYAILNGDHEMAEWGYFSFGELRDLSVCGIEVNCELEEYFPVKKASGIENICKGNGWNERG</sequence>
<organism evidence="1 2">
    <name type="scientific">Desulfosarcina widdelii</name>
    <dbReference type="NCBI Taxonomy" id="947919"/>
    <lineage>
        <taxon>Bacteria</taxon>
        <taxon>Pseudomonadati</taxon>
        <taxon>Thermodesulfobacteriota</taxon>
        <taxon>Desulfobacteria</taxon>
        <taxon>Desulfobacterales</taxon>
        <taxon>Desulfosarcinaceae</taxon>
        <taxon>Desulfosarcina</taxon>
    </lineage>
</organism>
<protein>
    <recommendedName>
        <fullName evidence="3">DUF2958 domain-containing protein</fullName>
    </recommendedName>
</protein>
<accession>A0A5K7Z7K7</accession>
<reference evidence="1 2" key="1">
    <citation type="submission" date="2019-11" db="EMBL/GenBank/DDBJ databases">
        <title>Comparative genomics of hydrocarbon-degrading Desulfosarcina strains.</title>
        <authorList>
            <person name="Watanabe M."/>
            <person name="Kojima H."/>
            <person name="Fukui M."/>
        </authorList>
    </citation>
    <scope>NUCLEOTIDE SEQUENCE [LARGE SCALE GENOMIC DNA]</scope>
    <source>
        <strain evidence="1 2">PP31</strain>
    </source>
</reference>
<dbReference type="Proteomes" id="UP000427769">
    <property type="component" value="Chromosome"/>
</dbReference>
<dbReference type="AlphaFoldDB" id="A0A5K7Z7K7"/>
<dbReference type="RefSeq" id="WP_155306505.1">
    <property type="nucleotide sequence ID" value="NZ_AP021875.1"/>
</dbReference>
<dbReference type="KEGG" id="dwd:DSCW_52130"/>
<evidence type="ECO:0000313" key="1">
    <source>
        <dbReference type="EMBL" id="BBO77796.1"/>
    </source>
</evidence>
<evidence type="ECO:0000313" key="2">
    <source>
        <dbReference type="Proteomes" id="UP000427769"/>
    </source>
</evidence>
<dbReference type="OrthoDB" id="5421038at2"/>
<dbReference type="EMBL" id="AP021875">
    <property type="protein sequence ID" value="BBO77796.1"/>
    <property type="molecule type" value="Genomic_DNA"/>
</dbReference>